<dbReference type="PATRIC" id="fig|1796491.3.peg.1981"/>
<comment type="caution">
    <text evidence="1">The sequence shown here is derived from an EMBL/GenBank/DDBJ whole genome shotgun (WGS) entry which is preliminary data.</text>
</comment>
<evidence type="ECO:0000313" key="1">
    <source>
        <dbReference type="EMBL" id="KXS32072.1"/>
    </source>
</evidence>
<reference evidence="1 2" key="1">
    <citation type="submission" date="2016-02" db="EMBL/GenBank/DDBJ databases">
        <authorList>
            <person name="Wen L."/>
            <person name="He K."/>
            <person name="Yang H."/>
        </authorList>
    </citation>
    <scope>NUCLEOTIDE SEQUENCE [LARGE SCALE GENOMIC DNA]</scope>
    <source>
        <strain evidence="1">ShG14-8</strain>
    </source>
</reference>
<dbReference type="SUPFAM" id="SSF53756">
    <property type="entry name" value="UDP-Glycosyltransferase/glycogen phosphorylase"/>
    <property type="match status" value="1"/>
</dbReference>
<evidence type="ECO:0000313" key="2">
    <source>
        <dbReference type="Proteomes" id="UP000070578"/>
    </source>
</evidence>
<gene>
    <name evidence="1" type="ORF">AWT59_1812</name>
</gene>
<dbReference type="Proteomes" id="UP000070578">
    <property type="component" value="Unassembled WGS sequence"/>
</dbReference>
<dbReference type="AlphaFoldDB" id="A0A139BSV8"/>
<dbReference type="EMBL" id="LSLI01000043">
    <property type="protein sequence ID" value="KXS32072.1"/>
    <property type="molecule type" value="Genomic_DNA"/>
</dbReference>
<accession>A0A139BSV8</accession>
<sequence length="364" mass="41121">MKVLLITGSYPPLACGVGDYSCNLAKSLAALPDIRVSVLTSIGGGKDHDKEDGVEIFPIMKSWGIAEAIKVVKIIWRVSPDIVHIQYPTQGYKDELLPWLLPIIAYLMGKKVVQTWHEFYVNKIDKKLSLKAIVPGGLIVVRQQFREKLHPTLQKILRGKIITFIRNASTIRKKILSERERIEEKRKYVKQQKRLMVFFGFLYPPKGVEQLFDIADPDLDQIVIAGQFGGDEDYNQKIIERASMNPWAGKVTITGFLSSDDVAALLAVADAVVLPFRTGGGEWNTSIHSAVLQGTFVLTTSDSSGGFDKKHNVYYSEIDNIQEMKSVLSKYAGRRREYDPEIDRDEWLQISTDHYSLYKALLTK</sequence>
<dbReference type="Gene3D" id="3.40.50.2000">
    <property type="entry name" value="Glycogen Phosphorylase B"/>
    <property type="match status" value="2"/>
</dbReference>
<protein>
    <submittedName>
        <fullName evidence="1">Uncharacterized protein</fullName>
    </submittedName>
</protein>
<name>A0A139BSV8_9PROT</name>
<proteinExistence type="predicted"/>
<organism evidence="1 2">
    <name type="scientific">Candidatus Gallionella acididurans</name>
    <dbReference type="NCBI Taxonomy" id="1796491"/>
    <lineage>
        <taxon>Bacteria</taxon>
        <taxon>Pseudomonadati</taxon>
        <taxon>Pseudomonadota</taxon>
        <taxon>Betaproteobacteria</taxon>
        <taxon>Nitrosomonadales</taxon>
        <taxon>Gallionellaceae</taxon>
        <taxon>Gallionella</taxon>
    </lineage>
</organism>
<reference evidence="1 2" key="2">
    <citation type="submission" date="2016-03" db="EMBL/GenBank/DDBJ databases">
        <title>New uncultured bacterium of the family Gallionellaceae from acid mine drainage: description and reconstruction of genome based on metagenomic analysis of microbial community.</title>
        <authorList>
            <person name="Kadnikov V."/>
            <person name="Ivasenko D."/>
            <person name="Beletsky A."/>
            <person name="Mardanov A."/>
            <person name="Danilova E."/>
            <person name="Pimenov N."/>
            <person name="Karnachuk O."/>
            <person name="Ravin N."/>
        </authorList>
    </citation>
    <scope>NUCLEOTIDE SEQUENCE [LARGE SCALE GENOMIC DNA]</scope>
    <source>
        <strain evidence="1">ShG14-8</strain>
    </source>
</reference>
<dbReference type="Pfam" id="PF13692">
    <property type="entry name" value="Glyco_trans_1_4"/>
    <property type="match status" value="1"/>
</dbReference>